<evidence type="ECO:0000313" key="1">
    <source>
        <dbReference type="EMBL" id="KAI3729898.1"/>
    </source>
</evidence>
<proteinExistence type="predicted"/>
<dbReference type="EMBL" id="CM042051">
    <property type="protein sequence ID" value="KAI3729898.1"/>
    <property type="molecule type" value="Genomic_DNA"/>
</dbReference>
<dbReference type="Proteomes" id="UP001055879">
    <property type="component" value="Linkage Group LG05"/>
</dbReference>
<name>A0ACB9C6N8_ARCLA</name>
<sequence length="193" mass="21702">MLRHWVLQWLKLVSWYYTVLASDYVTIEEALSGPVVATDWRAQKDVNSALLKYGLLWKIDDRIAPLGAMTSFLAATTGILQNDLKRVIAYSTCSQLGYMIFACGISNYSFHLGSTCPRFEEFDDRPSLQKIPELVDSESAGLEESGATRIFNGREQTAIGCFAYRLYYGRLGDIRGRLSSLSGYDHSIASFIR</sequence>
<gene>
    <name evidence="1" type="ORF">L6452_18570</name>
</gene>
<reference evidence="1 2" key="2">
    <citation type="journal article" date="2022" name="Mol. Ecol. Resour.">
        <title>The genomes of chicory, endive, great burdock and yacon provide insights into Asteraceae paleo-polyploidization history and plant inulin production.</title>
        <authorList>
            <person name="Fan W."/>
            <person name="Wang S."/>
            <person name="Wang H."/>
            <person name="Wang A."/>
            <person name="Jiang F."/>
            <person name="Liu H."/>
            <person name="Zhao H."/>
            <person name="Xu D."/>
            <person name="Zhang Y."/>
        </authorList>
    </citation>
    <scope>NUCLEOTIDE SEQUENCE [LARGE SCALE GENOMIC DNA]</scope>
    <source>
        <strain evidence="2">cv. Niubang</strain>
    </source>
</reference>
<comment type="caution">
    <text evidence="1">The sequence shown here is derived from an EMBL/GenBank/DDBJ whole genome shotgun (WGS) entry which is preliminary data.</text>
</comment>
<reference evidence="2" key="1">
    <citation type="journal article" date="2022" name="Mol. Ecol. Resour.">
        <title>The genomes of chicory, endive, great burdock and yacon provide insights into Asteraceae palaeo-polyploidization history and plant inulin production.</title>
        <authorList>
            <person name="Fan W."/>
            <person name="Wang S."/>
            <person name="Wang H."/>
            <person name="Wang A."/>
            <person name="Jiang F."/>
            <person name="Liu H."/>
            <person name="Zhao H."/>
            <person name="Xu D."/>
            <person name="Zhang Y."/>
        </authorList>
    </citation>
    <scope>NUCLEOTIDE SEQUENCE [LARGE SCALE GENOMIC DNA]</scope>
    <source>
        <strain evidence="2">cv. Niubang</strain>
    </source>
</reference>
<protein>
    <submittedName>
        <fullName evidence="1">Uncharacterized protein</fullName>
    </submittedName>
</protein>
<keyword evidence="2" id="KW-1185">Reference proteome</keyword>
<organism evidence="1 2">
    <name type="scientific">Arctium lappa</name>
    <name type="common">Greater burdock</name>
    <name type="synonym">Lappa major</name>
    <dbReference type="NCBI Taxonomy" id="4217"/>
    <lineage>
        <taxon>Eukaryota</taxon>
        <taxon>Viridiplantae</taxon>
        <taxon>Streptophyta</taxon>
        <taxon>Embryophyta</taxon>
        <taxon>Tracheophyta</taxon>
        <taxon>Spermatophyta</taxon>
        <taxon>Magnoliopsida</taxon>
        <taxon>eudicotyledons</taxon>
        <taxon>Gunneridae</taxon>
        <taxon>Pentapetalae</taxon>
        <taxon>asterids</taxon>
        <taxon>campanulids</taxon>
        <taxon>Asterales</taxon>
        <taxon>Asteraceae</taxon>
        <taxon>Carduoideae</taxon>
        <taxon>Cardueae</taxon>
        <taxon>Arctiinae</taxon>
        <taxon>Arctium</taxon>
    </lineage>
</organism>
<evidence type="ECO:0000313" key="2">
    <source>
        <dbReference type="Proteomes" id="UP001055879"/>
    </source>
</evidence>
<accession>A0ACB9C6N8</accession>